<accession>A0AAD6N6P1</accession>
<feature type="compositionally biased region" description="Polar residues" evidence="1">
    <location>
        <begin position="75"/>
        <end position="88"/>
    </location>
</feature>
<evidence type="ECO:0000313" key="2">
    <source>
        <dbReference type="EMBL" id="KAJ6035288.1"/>
    </source>
</evidence>
<reference evidence="2" key="1">
    <citation type="journal article" date="2023" name="IMA Fungus">
        <title>Comparative genomic study of the Penicillium genus elucidates a diverse pangenome and 15 lateral gene transfer events.</title>
        <authorList>
            <person name="Petersen C."/>
            <person name="Sorensen T."/>
            <person name="Nielsen M.R."/>
            <person name="Sondergaard T.E."/>
            <person name="Sorensen J.L."/>
            <person name="Fitzpatrick D.A."/>
            <person name="Frisvad J.C."/>
            <person name="Nielsen K.L."/>
        </authorList>
    </citation>
    <scope>NUCLEOTIDE SEQUENCE</scope>
    <source>
        <strain evidence="2">IBT 15450</strain>
    </source>
</reference>
<protein>
    <submittedName>
        <fullName evidence="2">Uncharacterized protein</fullName>
    </submittedName>
</protein>
<proteinExistence type="predicted"/>
<dbReference type="EMBL" id="JAQJZL010000010">
    <property type="protein sequence ID" value="KAJ6035288.1"/>
    <property type="molecule type" value="Genomic_DNA"/>
</dbReference>
<gene>
    <name evidence="2" type="ORF">N7460_009463</name>
</gene>
<dbReference type="Proteomes" id="UP001219568">
    <property type="component" value="Unassembled WGS sequence"/>
</dbReference>
<sequence length="204" mass="22819">MVIGNHHQSIPIPETLHSLPGGHVAVLAGDELPPPRGARWELSEQQFGYLRVPGGAQQRDLPPFHDALTRRKPSLRTSRNTNIQNQDLRGSRAPSHVRPHDGERNLSPRSSCPTTVYGLDIDDDTLGSGQSRLYGSWAQHMDDAITTKPTTLTPKKHYQKHHQQLRTSSRSLQYFATSQLICVPTDVHAKRRVPDMSFCHETSA</sequence>
<dbReference type="AlphaFoldDB" id="A0AAD6N6P1"/>
<name>A0AAD6N6P1_PENCN</name>
<evidence type="ECO:0000256" key="1">
    <source>
        <dbReference type="SAM" id="MobiDB-lite"/>
    </source>
</evidence>
<comment type="caution">
    <text evidence="2">The sequence shown here is derived from an EMBL/GenBank/DDBJ whole genome shotgun (WGS) entry which is preliminary data.</text>
</comment>
<reference evidence="2" key="2">
    <citation type="submission" date="2023-01" db="EMBL/GenBank/DDBJ databases">
        <authorList>
            <person name="Petersen C."/>
        </authorList>
    </citation>
    <scope>NUCLEOTIDE SEQUENCE</scope>
    <source>
        <strain evidence="2">IBT 15450</strain>
    </source>
</reference>
<organism evidence="2 3">
    <name type="scientific">Penicillium canescens</name>
    <dbReference type="NCBI Taxonomy" id="5083"/>
    <lineage>
        <taxon>Eukaryota</taxon>
        <taxon>Fungi</taxon>
        <taxon>Dikarya</taxon>
        <taxon>Ascomycota</taxon>
        <taxon>Pezizomycotina</taxon>
        <taxon>Eurotiomycetes</taxon>
        <taxon>Eurotiomycetidae</taxon>
        <taxon>Eurotiales</taxon>
        <taxon>Aspergillaceae</taxon>
        <taxon>Penicillium</taxon>
    </lineage>
</organism>
<evidence type="ECO:0000313" key="3">
    <source>
        <dbReference type="Proteomes" id="UP001219568"/>
    </source>
</evidence>
<feature type="region of interest" description="Disordered" evidence="1">
    <location>
        <begin position="70"/>
        <end position="112"/>
    </location>
</feature>
<keyword evidence="3" id="KW-1185">Reference proteome</keyword>